<evidence type="ECO:0000256" key="1">
    <source>
        <dbReference type="ARBA" id="ARBA00022679"/>
    </source>
</evidence>
<gene>
    <name evidence="4" type="ORF">EYC80_003357</name>
</gene>
<dbReference type="InterPro" id="IPR014043">
    <property type="entry name" value="Acyl_transferase_dom"/>
</dbReference>
<dbReference type="OrthoDB" id="3564578at2759"/>
<dbReference type="InterPro" id="IPR016035">
    <property type="entry name" value="Acyl_Trfase/lysoPLipase"/>
</dbReference>
<dbReference type="Proteomes" id="UP000326757">
    <property type="component" value="Unassembled WGS sequence"/>
</dbReference>
<protein>
    <recommendedName>
        <fullName evidence="3">Malonyl-CoA:ACP transacylase (MAT) domain-containing protein</fullName>
    </recommendedName>
</protein>
<keyword evidence="1" id="KW-0808">Transferase</keyword>
<dbReference type="Gene3D" id="3.40.366.10">
    <property type="entry name" value="Malonyl-Coenzyme A Acyl Carrier Protein, domain 2"/>
    <property type="match status" value="1"/>
</dbReference>
<evidence type="ECO:0000256" key="2">
    <source>
        <dbReference type="ARBA" id="ARBA00023268"/>
    </source>
</evidence>
<dbReference type="Pfam" id="PF00698">
    <property type="entry name" value="Acyl_transf_1"/>
    <property type="match status" value="1"/>
</dbReference>
<dbReference type="SUPFAM" id="SSF55048">
    <property type="entry name" value="Probable ACP-binding domain of malonyl-CoA ACP transacylase"/>
    <property type="match status" value="1"/>
</dbReference>
<dbReference type="InterPro" id="IPR001227">
    <property type="entry name" value="Ac_transferase_dom_sf"/>
</dbReference>
<organism evidence="4 5">
    <name type="scientific">Monilinia laxa</name>
    <name type="common">Brown rot fungus</name>
    <name type="synonym">Sclerotinia laxa</name>
    <dbReference type="NCBI Taxonomy" id="61186"/>
    <lineage>
        <taxon>Eukaryota</taxon>
        <taxon>Fungi</taxon>
        <taxon>Dikarya</taxon>
        <taxon>Ascomycota</taxon>
        <taxon>Pezizomycotina</taxon>
        <taxon>Leotiomycetes</taxon>
        <taxon>Helotiales</taxon>
        <taxon>Sclerotiniaceae</taxon>
        <taxon>Monilinia</taxon>
    </lineage>
</organism>
<accession>A0A5N6KDL3</accession>
<evidence type="ECO:0000259" key="3">
    <source>
        <dbReference type="SMART" id="SM00827"/>
    </source>
</evidence>
<dbReference type="PANTHER" id="PTHR43775:SF49">
    <property type="entry name" value="SYNTHASE, PUTATIVE (JCVI)-RELATED"/>
    <property type="match status" value="1"/>
</dbReference>
<dbReference type="SUPFAM" id="SSF52151">
    <property type="entry name" value="FabD/lysophospholipase-like"/>
    <property type="match status" value="1"/>
</dbReference>
<keyword evidence="5" id="KW-1185">Reference proteome</keyword>
<dbReference type="GO" id="GO:0006633">
    <property type="term" value="P:fatty acid biosynthetic process"/>
    <property type="evidence" value="ECO:0007669"/>
    <property type="project" value="TreeGrafter"/>
</dbReference>
<dbReference type="SMART" id="SM00827">
    <property type="entry name" value="PKS_AT"/>
    <property type="match status" value="1"/>
</dbReference>
<proteinExistence type="predicted"/>
<dbReference type="EMBL" id="VIGI01000004">
    <property type="protein sequence ID" value="KAB8301506.1"/>
    <property type="molecule type" value="Genomic_DNA"/>
</dbReference>
<comment type="caution">
    <text evidence="4">The sequence shown here is derived from an EMBL/GenBank/DDBJ whole genome shotgun (WGS) entry which is preliminary data.</text>
</comment>
<dbReference type="PANTHER" id="PTHR43775">
    <property type="entry name" value="FATTY ACID SYNTHASE"/>
    <property type="match status" value="1"/>
</dbReference>
<reference evidence="4 5" key="1">
    <citation type="submission" date="2019-06" db="EMBL/GenBank/DDBJ databases">
        <title>Genome Sequence of the Brown Rot Fungal Pathogen Monilinia laxa.</title>
        <authorList>
            <person name="De Miccolis Angelini R.M."/>
            <person name="Landi L."/>
            <person name="Abate D."/>
            <person name="Pollastro S."/>
            <person name="Romanazzi G."/>
            <person name="Faretra F."/>
        </authorList>
    </citation>
    <scope>NUCLEOTIDE SEQUENCE [LARGE SCALE GENOMIC DNA]</scope>
    <source>
        <strain evidence="4 5">Mlax316</strain>
    </source>
</reference>
<dbReference type="InterPro" id="IPR050091">
    <property type="entry name" value="PKS_NRPS_Biosynth_Enz"/>
</dbReference>
<name>A0A5N6KDL3_MONLA</name>
<keyword evidence="2" id="KW-0511">Multifunctional enzyme</keyword>
<evidence type="ECO:0000313" key="4">
    <source>
        <dbReference type="EMBL" id="KAB8301506.1"/>
    </source>
</evidence>
<evidence type="ECO:0000313" key="5">
    <source>
        <dbReference type="Proteomes" id="UP000326757"/>
    </source>
</evidence>
<dbReference type="GO" id="GO:0044550">
    <property type="term" value="P:secondary metabolite biosynthetic process"/>
    <property type="evidence" value="ECO:0007669"/>
    <property type="project" value="TreeGrafter"/>
</dbReference>
<feature type="domain" description="Malonyl-CoA:ACP transacylase (MAT)" evidence="3">
    <location>
        <begin position="1"/>
        <end position="173"/>
    </location>
</feature>
<sequence length="174" mass="18917">MQQLAAWNLICGELGAAYASVTLTSAKAIIAASDRGLVTQEQTRPGAMAAVGLGREDGATYLDDEVSVACENSPESATLSGDAEKVDTVIEKIKAHHPDVFARRLRVEMTYHSAMPREVNWVIAHMTEVGAKYELLLEPHITSSSPQVPFYSTVLKKVINDTGSLNAAYWRKNL</sequence>
<dbReference type="InterPro" id="IPR016036">
    <property type="entry name" value="Malonyl_transacylase_ACP-bd"/>
</dbReference>
<dbReference type="AlphaFoldDB" id="A0A5N6KDL3"/>
<dbReference type="GO" id="GO:0004312">
    <property type="term" value="F:fatty acid synthase activity"/>
    <property type="evidence" value="ECO:0007669"/>
    <property type="project" value="TreeGrafter"/>
</dbReference>